<reference evidence="1 2" key="1">
    <citation type="submission" date="2023-04" db="EMBL/GenBank/DDBJ databases">
        <title>Genome of Basidiobolus ranarum AG-B5.</title>
        <authorList>
            <person name="Stajich J.E."/>
            <person name="Carter-House D."/>
            <person name="Gryganskyi A."/>
        </authorList>
    </citation>
    <scope>NUCLEOTIDE SEQUENCE [LARGE SCALE GENOMIC DNA]</scope>
    <source>
        <strain evidence="1 2">AG-B5</strain>
    </source>
</reference>
<evidence type="ECO:0000313" key="1">
    <source>
        <dbReference type="EMBL" id="KAK9717742.1"/>
    </source>
</evidence>
<evidence type="ECO:0000313" key="2">
    <source>
        <dbReference type="Proteomes" id="UP001479436"/>
    </source>
</evidence>
<organism evidence="1 2">
    <name type="scientific">Basidiobolus ranarum</name>
    <dbReference type="NCBI Taxonomy" id="34480"/>
    <lineage>
        <taxon>Eukaryota</taxon>
        <taxon>Fungi</taxon>
        <taxon>Fungi incertae sedis</taxon>
        <taxon>Zoopagomycota</taxon>
        <taxon>Entomophthoromycotina</taxon>
        <taxon>Basidiobolomycetes</taxon>
        <taxon>Basidiobolales</taxon>
        <taxon>Basidiobolaceae</taxon>
        <taxon>Basidiobolus</taxon>
    </lineage>
</organism>
<dbReference type="Proteomes" id="UP001479436">
    <property type="component" value="Unassembled WGS sequence"/>
</dbReference>
<proteinExistence type="predicted"/>
<accession>A0ABR2W2G1</accession>
<name>A0ABR2W2G1_9FUNG</name>
<gene>
    <name evidence="1" type="ORF">K7432_005962</name>
</gene>
<protein>
    <submittedName>
        <fullName evidence="1">Uncharacterized protein</fullName>
    </submittedName>
</protein>
<keyword evidence="2" id="KW-1185">Reference proteome</keyword>
<sequence>MVYNNIKSFKKRSAFDFTYDPIYAVPDYKSIGSPRITTDNFHSMYISSQFGNKPTTVIIKTKENHIIKPTTQPTYNLESNWRTTWNGPTRSHTKLRTIKSKKGDKKRCDSSIVVCILKKLRFCKQ</sequence>
<dbReference type="EMBL" id="JASJQH010007125">
    <property type="protein sequence ID" value="KAK9717742.1"/>
    <property type="molecule type" value="Genomic_DNA"/>
</dbReference>
<comment type="caution">
    <text evidence="1">The sequence shown here is derived from an EMBL/GenBank/DDBJ whole genome shotgun (WGS) entry which is preliminary data.</text>
</comment>